<keyword evidence="9" id="KW-0812">Transmembrane</keyword>
<dbReference type="PANTHER" id="PTHR24421">
    <property type="entry name" value="NITRATE/NITRITE SENSOR PROTEIN NARX-RELATED"/>
    <property type="match status" value="1"/>
</dbReference>
<feature type="transmembrane region" description="Helical" evidence="9">
    <location>
        <begin position="173"/>
        <end position="191"/>
    </location>
</feature>
<evidence type="ECO:0000256" key="8">
    <source>
        <dbReference type="ARBA" id="ARBA00023012"/>
    </source>
</evidence>
<keyword evidence="7" id="KW-0067">ATP-binding</keyword>
<evidence type="ECO:0000256" key="1">
    <source>
        <dbReference type="ARBA" id="ARBA00000085"/>
    </source>
</evidence>
<evidence type="ECO:0000313" key="13">
    <source>
        <dbReference type="Proteomes" id="UP001205740"/>
    </source>
</evidence>
<keyword evidence="9" id="KW-0472">Membrane</keyword>
<comment type="caution">
    <text evidence="12">The sequence shown here is derived from an EMBL/GenBank/DDBJ whole genome shotgun (WGS) entry which is preliminary data.</text>
</comment>
<keyword evidence="3" id="KW-0597">Phosphoprotein</keyword>
<keyword evidence="13" id="KW-1185">Reference proteome</keyword>
<evidence type="ECO:0000256" key="3">
    <source>
        <dbReference type="ARBA" id="ARBA00022553"/>
    </source>
</evidence>
<dbReference type="Gene3D" id="1.20.5.1930">
    <property type="match status" value="1"/>
</dbReference>
<dbReference type="GO" id="GO:0016301">
    <property type="term" value="F:kinase activity"/>
    <property type="evidence" value="ECO:0007669"/>
    <property type="project" value="UniProtKB-KW"/>
</dbReference>
<evidence type="ECO:0000256" key="2">
    <source>
        <dbReference type="ARBA" id="ARBA00012438"/>
    </source>
</evidence>
<protein>
    <recommendedName>
        <fullName evidence="2">histidine kinase</fullName>
        <ecNumber evidence="2">2.7.13.3</ecNumber>
    </recommendedName>
</protein>
<evidence type="ECO:0000259" key="11">
    <source>
        <dbReference type="Pfam" id="PF23539"/>
    </source>
</evidence>
<sequence length="431" mass="45768">MRGAAGMGDDGRVMTLPLPYPSTPAPDPVRVRRPWLPGAVQAELDGDPRPLHGRRTARDILVDALVVVLAATIGVLAAVPGVGGSTLSLWPDLVVGALSCAALVWRRRWPVPIAVVTNLICIPFTAVAGAAYLASFSLAVHRPLRYAIPVGVLGLVAAQLNLVLVADIDGTQFWITLAFSVLLTGGAIGWGTSVRSRRQLLISLAERANRAESEQRERLAAARAAERERLAREMHDVLAHRMSLLSVHAGALEYRPDAPPEDIARAAGVIRGGVHQMLEDLRDVITMLRETDDLVAEPQSLADVEDLLAECRGSGATITPHIEIDEPGRIPGVVGRAAYRVVQEGLTNARKHAGPVPVSVDVVGGPGRGLRVTVSQPLNRSADHRPIPGTGTGLTGLEERVTLAGGALTHGVVEHRFVLDARLPWQTGALS</sequence>
<dbReference type="Gene3D" id="3.30.565.10">
    <property type="entry name" value="Histidine kinase-like ATPase, C-terminal domain"/>
    <property type="match status" value="1"/>
</dbReference>
<evidence type="ECO:0000256" key="6">
    <source>
        <dbReference type="ARBA" id="ARBA00022777"/>
    </source>
</evidence>
<feature type="transmembrane region" description="Helical" evidence="9">
    <location>
        <begin position="60"/>
        <end position="82"/>
    </location>
</feature>
<dbReference type="EMBL" id="JAMTCG010000002">
    <property type="protein sequence ID" value="MCP2159703.1"/>
    <property type="molecule type" value="Genomic_DNA"/>
</dbReference>
<name>A0ABT1GXK5_9NOCA</name>
<dbReference type="CDD" id="cd16917">
    <property type="entry name" value="HATPase_UhpB-NarQ-NarX-like"/>
    <property type="match status" value="1"/>
</dbReference>
<feature type="domain" description="Signal transduction histidine kinase subgroup 3 dimerisation and phosphoacceptor" evidence="10">
    <location>
        <begin position="226"/>
        <end position="292"/>
    </location>
</feature>
<organism evidence="12 13">
    <name type="scientific">Williamsia serinedens</name>
    <dbReference type="NCBI Taxonomy" id="391736"/>
    <lineage>
        <taxon>Bacteria</taxon>
        <taxon>Bacillati</taxon>
        <taxon>Actinomycetota</taxon>
        <taxon>Actinomycetes</taxon>
        <taxon>Mycobacteriales</taxon>
        <taxon>Nocardiaceae</taxon>
        <taxon>Williamsia</taxon>
    </lineage>
</organism>
<proteinExistence type="predicted"/>
<dbReference type="InterPro" id="IPR055558">
    <property type="entry name" value="DUF7134"/>
</dbReference>
<dbReference type="InterPro" id="IPR036890">
    <property type="entry name" value="HATPase_C_sf"/>
</dbReference>
<evidence type="ECO:0000256" key="5">
    <source>
        <dbReference type="ARBA" id="ARBA00022741"/>
    </source>
</evidence>
<feature type="transmembrane region" description="Helical" evidence="9">
    <location>
        <begin position="146"/>
        <end position="166"/>
    </location>
</feature>
<evidence type="ECO:0000256" key="9">
    <source>
        <dbReference type="SAM" id="Phobius"/>
    </source>
</evidence>
<evidence type="ECO:0000256" key="7">
    <source>
        <dbReference type="ARBA" id="ARBA00022840"/>
    </source>
</evidence>
<dbReference type="Pfam" id="PF07730">
    <property type="entry name" value="HisKA_3"/>
    <property type="match status" value="1"/>
</dbReference>
<keyword evidence="4" id="KW-0808">Transferase</keyword>
<dbReference type="PANTHER" id="PTHR24421:SF10">
    <property type="entry name" value="NITRATE_NITRITE SENSOR PROTEIN NARQ"/>
    <property type="match status" value="1"/>
</dbReference>
<feature type="transmembrane region" description="Helical" evidence="9">
    <location>
        <begin position="112"/>
        <end position="134"/>
    </location>
</feature>
<gene>
    <name evidence="12" type="ORF">LX12_000882</name>
</gene>
<keyword evidence="5" id="KW-0547">Nucleotide-binding</keyword>
<feature type="transmembrane region" description="Helical" evidence="9">
    <location>
        <begin position="88"/>
        <end position="105"/>
    </location>
</feature>
<reference evidence="12 13" key="1">
    <citation type="submission" date="2022-06" db="EMBL/GenBank/DDBJ databases">
        <title>Genomic Encyclopedia of Archaeal and Bacterial Type Strains, Phase II (KMG-II): from individual species to whole genera.</title>
        <authorList>
            <person name="Goeker M."/>
        </authorList>
    </citation>
    <scope>NUCLEOTIDE SEQUENCE [LARGE SCALE GENOMIC DNA]</scope>
    <source>
        <strain evidence="12 13">DSM 45037</strain>
    </source>
</reference>
<accession>A0ABT1GXK5</accession>
<evidence type="ECO:0000256" key="4">
    <source>
        <dbReference type="ARBA" id="ARBA00022679"/>
    </source>
</evidence>
<dbReference type="Proteomes" id="UP001205740">
    <property type="component" value="Unassembled WGS sequence"/>
</dbReference>
<dbReference type="Pfam" id="PF23539">
    <property type="entry name" value="DUF7134"/>
    <property type="match status" value="1"/>
</dbReference>
<dbReference type="InterPro" id="IPR011712">
    <property type="entry name" value="Sig_transdc_His_kin_sub3_dim/P"/>
</dbReference>
<keyword evidence="9" id="KW-1133">Transmembrane helix</keyword>
<dbReference type="EC" id="2.7.13.3" evidence="2"/>
<dbReference type="SUPFAM" id="SSF55874">
    <property type="entry name" value="ATPase domain of HSP90 chaperone/DNA topoisomerase II/histidine kinase"/>
    <property type="match status" value="1"/>
</dbReference>
<keyword evidence="6 12" id="KW-0418">Kinase</keyword>
<evidence type="ECO:0000313" key="12">
    <source>
        <dbReference type="EMBL" id="MCP2159703.1"/>
    </source>
</evidence>
<comment type="catalytic activity">
    <reaction evidence="1">
        <text>ATP + protein L-histidine = ADP + protein N-phospho-L-histidine.</text>
        <dbReference type="EC" id="2.7.13.3"/>
    </reaction>
</comment>
<feature type="domain" description="DUF7134" evidence="11">
    <location>
        <begin position="57"/>
        <end position="198"/>
    </location>
</feature>
<keyword evidence="8" id="KW-0902">Two-component regulatory system</keyword>
<dbReference type="InterPro" id="IPR050482">
    <property type="entry name" value="Sensor_HK_TwoCompSys"/>
</dbReference>
<evidence type="ECO:0000259" key="10">
    <source>
        <dbReference type="Pfam" id="PF07730"/>
    </source>
</evidence>